<dbReference type="Proteomes" id="UP001457197">
    <property type="component" value="Unassembled WGS sequence"/>
</dbReference>
<protein>
    <submittedName>
        <fullName evidence="1">Uncharacterized protein</fullName>
    </submittedName>
</protein>
<dbReference type="EMBL" id="JBBMEO010000003">
    <property type="protein sequence ID" value="MEQ2361305.1"/>
    <property type="molecule type" value="Genomic_DNA"/>
</dbReference>
<sequence length="103" mass="11275">MENEMMNNMDTMTENLTDAMPEVDSLVPSVDENHAEMSSASGSFGKTAVFMLAGAAAYKGAELLCKHVLVPLCYKAKNWIDSKKAKDEPIEAEVTEVVETDEE</sequence>
<keyword evidence="2" id="KW-1185">Reference proteome</keyword>
<gene>
    <name evidence="1" type="ORF">WMO44_03960</name>
</gene>
<name>A0ABV1AUA0_9FIRM</name>
<dbReference type="RefSeq" id="WP_349151813.1">
    <property type="nucleotide sequence ID" value="NZ_JBBMEO010000003.1"/>
</dbReference>
<reference evidence="1 2" key="1">
    <citation type="submission" date="2024-03" db="EMBL/GenBank/DDBJ databases">
        <title>Human intestinal bacterial collection.</title>
        <authorList>
            <person name="Pauvert C."/>
            <person name="Hitch T.C.A."/>
            <person name="Clavel T."/>
        </authorList>
    </citation>
    <scope>NUCLEOTIDE SEQUENCE [LARGE SCALE GENOMIC DNA]</scope>
    <source>
        <strain evidence="1 2">CLA-AA-H175</strain>
    </source>
</reference>
<organism evidence="1 2">
    <name type="scientific">Faecalibacterium tardum</name>
    <dbReference type="NCBI Taxonomy" id="3133156"/>
    <lineage>
        <taxon>Bacteria</taxon>
        <taxon>Bacillati</taxon>
        <taxon>Bacillota</taxon>
        <taxon>Clostridia</taxon>
        <taxon>Eubacteriales</taxon>
        <taxon>Oscillospiraceae</taxon>
        <taxon>Faecalibacterium</taxon>
    </lineage>
</organism>
<evidence type="ECO:0000313" key="2">
    <source>
        <dbReference type="Proteomes" id="UP001457197"/>
    </source>
</evidence>
<evidence type="ECO:0000313" key="1">
    <source>
        <dbReference type="EMBL" id="MEQ2361305.1"/>
    </source>
</evidence>
<accession>A0ABV1AUA0</accession>
<comment type="caution">
    <text evidence="1">The sequence shown here is derived from an EMBL/GenBank/DDBJ whole genome shotgun (WGS) entry which is preliminary data.</text>
</comment>
<proteinExistence type="predicted"/>